<dbReference type="SUPFAM" id="SSF54236">
    <property type="entry name" value="Ubiquitin-like"/>
    <property type="match status" value="1"/>
</dbReference>
<evidence type="ECO:0000256" key="2">
    <source>
        <dbReference type="ARBA" id="ARBA00022843"/>
    </source>
</evidence>
<dbReference type="InterPro" id="IPR029071">
    <property type="entry name" value="Ubiquitin-like_domsf"/>
</dbReference>
<evidence type="ECO:0000259" key="3">
    <source>
        <dbReference type="PROSITE" id="PS50053"/>
    </source>
</evidence>
<evidence type="ECO:0000313" key="4">
    <source>
        <dbReference type="EMBL" id="KAF5763651.1"/>
    </source>
</evidence>
<feature type="domain" description="Ubiquitin-like" evidence="3">
    <location>
        <begin position="1"/>
        <end position="64"/>
    </location>
</feature>
<accession>A0A9K3DY62</accession>
<dbReference type="Gramene" id="mRNA:HanXRQr2_Chr15g0682841">
    <property type="protein sequence ID" value="CDS:HanXRQr2_Chr15g0682841.1"/>
    <property type="gene ID" value="HanXRQr2_Chr15g0682841"/>
</dbReference>
<dbReference type="InterPro" id="IPR000626">
    <property type="entry name" value="Ubiquitin-like_dom"/>
</dbReference>
<dbReference type="PROSITE" id="PS50053">
    <property type="entry name" value="UBIQUITIN_2"/>
    <property type="match status" value="1"/>
</dbReference>
<dbReference type="GO" id="GO:0003729">
    <property type="term" value="F:mRNA binding"/>
    <property type="evidence" value="ECO:0007669"/>
    <property type="project" value="UniProtKB-ARBA"/>
</dbReference>
<organism evidence="4 5">
    <name type="scientific">Helianthus annuus</name>
    <name type="common">Common sunflower</name>
    <dbReference type="NCBI Taxonomy" id="4232"/>
    <lineage>
        <taxon>Eukaryota</taxon>
        <taxon>Viridiplantae</taxon>
        <taxon>Streptophyta</taxon>
        <taxon>Embryophyta</taxon>
        <taxon>Tracheophyta</taxon>
        <taxon>Spermatophyta</taxon>
        <taxon>Magnoliopsida</taxon>
        <taxon>eudicotyledons</taxon>
        <taxon>Gunneridae</taxon>
        <taxon>Pentapetalae</taxon>
        <taxon>asterids</taxon>
        <taxon>campanulids</taxon>
        <taxon>Asterales</taxon>
        <taxon>Asteraceae</taxon>
        <taxon>Asteroideae</taxon>
        <taxon>Heliantheae alliance</taxon>
        <taxon>Heliantheae</taxon>
        <taxon>Helianthus</taxon>
    </lineage>
</organism>
<keyword evidence="2" id="KW-0832">Ubl conjugation</keyword>
<dbReference type="InterPro" id="IPR019956">
    <property type="entry name" value="Ubiquitin_dom"/>
</dbReference>
<keyword evidence="1" id="KW-1017">Isopeptide bond</keyword>
<dbReference type="PANTHER" id="PTHR10666">
    <property type="entry name" value="UBIQUITIN"/>
    <property type="match status" value="1"/>
</dbReference>
<keyword evidence="5" id="KW-1185">Reference proteome</keyword>
<proteinExistence type="predicted"/>
<sequence>MQIFVKIRTENSITLDIEPLNTIHNVKAKIFDKETHLPHDLALIYNGKFLDNDCTLADYHIDKE</sequence>
<name>A0A9K3DY62_HELAN</name>
<dbReference type="Pfam" id="PF00240">
    <property type="entry name" value="ubiquitin"/>
    <property type="match status" value="1"/>
</dbReference>
<protein>
    <submittedName>
        <fullName evidence="4">Ubiquitin domain-containing protein</fullName>
    </submittedName>
</protein>
<dbReference type="AlphaFoldDB" id="A0A9K3DY62"/>
<reference evidence="4" key="1">
    <citation type="journal article" date="2017" name="Nature">
        <title>The sunflower genome provides insights into oil metabolism, flowering and Asterid evolution.</title>
        <authorList>
            <person name="Badouin H."/>
            <person name="Gouzy J."/>
            <person name="Grassa C.J."/>
            <person name="Murat F."/>
            <person name="Staton S.E."/>
            <person name="Cottret L."/>
            <person name="Lelandais-Briere C."/>
            <person name="Owens G.L."/>
            <person name="Carrere S."/>
            <person name="Mayjonade B."/>
            <person name="Legrand L."/>
            <person name="Gill N."/>
            <person name="Kane N.C."/>
            <person name="Bowers J.E."/>
            <person name="Hubner S."/>
            <person name="Bellec A."/>
            <person name="Berard A."/>
            <person name="Berges H."/>
            <person name="Blanchet N."/>
            <person name="Boniface M.C."/>
            <person name="Brunel D."/>
            <person name="Catrice O."/>
            <person name="Chaidir N."/>
            <person name="Claudel C."/>
            <person name="Donnadieu C."/>
            <person name="Faraut T."/>
            <person name="Fievet G."/>
            <person name="Helmstetter N."/>
            <person name="King M."/>
            <person name="Knapp S.J."/>
            <person name="Lai Z."/>
            <person name="Le Paslier M.C."/>
            <person name="Lippi Y."/>
            <person name="Lorenzon L."/>
            <person name="Mandel J.R."/>
            <person name="Marage G."/>
            <person name="Marchand G."/>
            <person name="Marquand E."/>
            <person name="Bret-Mestries E."/>
            <person name="Morien E."/>
            <person name="Nambeesan S."/>
            <person name="Nguyen T."/>
            <person name="Pegot-Espagnet P."/>
            <person name="Pouilly N."/>
            <person name="Raftis F."/>
            <person name="Sallet E."/>
            <person name="Schiex T."/>
            <person name="Thomas J."/>
            <person name="Vandecasteele C."/>
            <person name="Vares D."/>
            <person name="Vear F."/>
            <person name="Vautrin S."/>
            <person name="Crespi M."/>
            <person name="Mangin B."/>
            <person name="Burke J.M."/>
            <person name="Salse J."/>
            <person name="Munos S."/>
            <person name="Vincourt P."/>
            <person name="Rieseberg L.H."/>
            <person name="Langlade N.B."/>
        </authorList>
    </citation>
    <scope>NUCLEOTIDE SEQUENCE</scope>
    <source>
        <tissue evidence="4">Leaves</tissue>
    </source>
</reference>
<comment type="caution">
    <text evidence="4">The sequence shown here is derived from an EMBL/GenBank/DDBJ whole genome shotgun (WGS) entry which is preliminary data.</text>
</comment>
<evidence type="ECO:0000313" key="5">
    <source>
        <dbReference type="Proteomes" id="UP000215914"/>
    </source>
</evidence>
<dbReference type="Proteomes" id="UP000215914">
    <property type="component" value="Unassembled WGS sequence"/>
</dbReference>
<evidence type="ECO:0000256" key="1">
    <source>
        <dbReference type="ARBA" id="ARBA00022499"/>
    </source>
</evidence>
<dbReference type="Gene3D" id="3.10.20.90">
    <property type="entry name" value="Phosphatidylinositol 3-kinase Catalytic Subunit, Chain A, domain 1"/>
    <property type="match status" value="1"/>
</dbReference>
<dbReference type="SMART" id="SM00213">
    <property type="entry name" value="UBQ"/>
    <property type="match status" value="1"/>
</dbReference>
<dbReference type="EMBL" id="MNCJ02000330">
    <property type="protein sequence ID" value="KAF5763651.1"/>
    <property type="molecule type" value="Genomic_DNA"/>
</dbReference>
<dbReference type="PRINTS" id="PR00348">
    <property type="entry name" value="UBIQUITIN"/>
</dbReference>
<dbReference type="InterPro" id="IPR050158">
    <property type="entry name" value="Ubiquitin_ubiquitin-like"/>
</dbReference>
<gene>
    <name evidence="4" type="ORF">HanXRQr2_Chr15g0682841</name>
</gene>
<reference evidence="4" key="2">
    <citation type="submission" date="2020-06" db="EMBL/GenBank/DDBJ databases">
        <title>Helianthus annuus Genome sequencing and assembly Release 2.</title>
        <authorList>
            <person name="Gouzy J."/>
            <person name="Langlade N."/>
            <person name="Munos S."/>
        </authorList>
    </citation>
    <scope>NUCLEOTIDE SEQUENCE</scope>
    <source>
        <tissue evidence="4">Leaves</tissue>
    </source>
</reference>